<keyword evidence="2" id="KW-0963">Cytoplasm</keyword>
<dbReference type="GeneTree" id="ENSGT00940000156463"/>
<evidence type="ECO:0000256" key="14">
    <source>
        <dbReference type="PROSITE-ProRule" id="PRU00283"/>
    </source>
</evidence>
<dbReference type="OrthoDB" id="3176171at2759"/>
<dbReference type="Bgee" id="ENSHGLG00000011770">
    <property type="expression patterns" value="Expressed in testis and 10 other cell types or tissues"/>
</dbReference>
<evidence type="ECO:0000256" key="11">
    <source>
        <dbReference type="ARBA" id="ARBA00062618"/>
    </source>
</evidence>
<dbReference type="RefSeq" id="XP_004835120.1">
    <property type="nucleotide sequence ID" value="XM_004835063.2"/>
</dbReference>
<reference evidence="20" key="2">
    <citation type="submission" date="2025-04" db="UniProtKB">
        <authorList>
            <consortium name="RefSeq"/>
        </authorList>
    </citation>
    <scope>IDENTIFICATION</scope>
</reference>
<dbReference type="PANTHER" id="PTHR37739">
    <property type="entry name" value="KINESIN-LIKE PROTEIN KIN-12D"/>
    <property type="match status" value="1"/>
</dbReference>
<evidence type="ECO:0000256" key="13">
    <source>
        <dbReference type="ARBA" id="ARBA00079249"/>
    </source>
</evidence>
<evidence type="ECO:0000256" key="3">
    <source>
        <dbReference type="ARBA" id="ARBA00022701"/>
    </source>
</evidence>
<feature type="region of interest" description="Disordered" evidence="16">
    <location>
        <begin position="1"/>
        <end position="25"/>
    </location>
</feature>
<accession>A0A0P6J9N0</accession>
<evidence type="ECO:0000256" key="10">
    <source>
        <dbReference type="ARBA" id="ARBA00057678"/>
    </source>
</evidence>
<dbReference type="InterPro" id="IPR027417">
    <property type="entry name" value="P-loop_NTPase"/>
</dbReference>
<keyword evidence="7 14" id="KW-0505">Motor protein</keyword>
<keyword evidence="3" id="KW-0493">Microtubule</keyword>
<dbReference type="GO" id="GO:0005829">
    <property type="term" value="C:cytosol"/>
    <property type="evidence" value="ECO:0007669"/>
    <property type="project" value="UniProtKB-ARBA"/>
</dbReference>
<evidence type="ECO:0000256" key="7">
    <source>
        <dbReference type="ARBA" id="ARBA00023175"/>
    </source>
</evidence>
<evidence type="ECO:0000313" key="20">
    <source>
        <dbReference type="RefSeq" id="XP_004835120.1"/>
    </source>
</evidence>
<dbReference type="Pfam" id="PF00225">
    <property type="entry name" value="Kinesin"/>
    <property type="match status" value="1"/>
</dbReference>
<dbReference type="KEGG" id="hgl:101705312"/>
<dbReference type="PROSITE" id="PS50067">
    <property type="entry name" value="KINESIN_MOTOR_2"/>
    <property type="match status" value="1"/>
</dbReference>
<keyword evidence="5 14" id="KW-0067">ATP-binding</keyword>
<evidence type="ECO:0000256" key="9">
    <source>
        <dbReference type="ARBA" id="ARBA00034488"/>
    </source>
</evidence>
<dbReference type="Gene3D" id="3.40.850.10">
    <property type="entry name" value="Kinesin motor domain"/>
    <property type="match status" value="1"/>
</dbReference>
<dbReference type="GeneID" id="101705312"/>
<dbReference type="SMART" id="SM00129">
    <property type="entry name" value="KISc"/>
    <property type="match status" value="1"/>
</dbReference>
<dbReference type="GO" id="GO:0005813">
    <property type="term" value="C:centrosome"/>
    <property type="evidence" value="ECO:0007669"/>
    <property type="project" value="UniProtKB-ARBA"/>
</dbReference>
<keyword evidence="8" id="KW-0206">Cytoskeleton</keyword>
<dbReference type="GO" id="GO:0005524">
    <property type="term" value="F:ATP binding"/>
    <property type="evidence" value="ECO:0007669"/>
    <property type="project" value="UniProtKB-UniRule"/>
</dbReference>
<dbReference type="GO" id="GO:0008017">
    <property type="term" value="F:microtubule binding"/>
    <property type="evidence" value="ECO:0007669"/>
    <property type="project" value="InterPro"/>
</dbReference>
<evidence type="ECO:0000259" key="17">
    <source>
        <dbReference type="PROSITE" id="PS50067"/>
    </source>
</evidence>
<feature type="compositionally biased region" description="Polar residues" evidence="16">
    <location>
        <begin position="10"/>
        <end position="22"/>
    </location>
</feature>
<dbReference type="CTD" id="56992"/>
<dbReference type="SUPFAM" id="SSF52540">
    <property type="entry name" value="P-loop containing nucleoside triphosphate hydrolases"/>
    <property type="match status" value="1"/>
</dbReference>
<protein>
    <recommendedName>
        <fullName evidence="12">Kinesin-like protein KIF15</fullName>
    </recommendedName>
    <alternativeName>
        <fullName evidence="13">Kinesin-like protein 2</fullName>
    </alternativeName>
</protein>
<feature type="coiled-coil region" evidence="15">
    <location>
        <begin position="1086"/>
        <end position="1127"/>
    </location>
</feature>
<comment type="subcellular location">
    <subcellularLocation>
        <location evidence="1">Cytoplasm</location>
        <location evidence="1">Cytoskeleton</location>
        <location evidence="1">Spindle</location>
    </subcellularLocation>
</comment>
<feature type="coiled-coil region" evidence="15">
    <location>
        <begin position="1187"/>
        <end position="1221"/>
    </location>
</feature>
<evidence type="ECO:0000256" key="12">
    <source>
        <dbReference type="ARBA" id="ARBA00073221"/>
    </source>
</evidence>
<evidence type="ECO:0000256" key="4">
    <source>
        <dbReference type="ARBA" id="ARBA00022741"/>
    </source>
</evidence>
<name>A0A0P6J9N0_HETGA</name>
<dbReference type="PRINTS" id="PR00380">
    <property type="entry name" value="KINESINHEAVY"/>
</dbReference>
<gene>
    <name evidence="18" type="primary">KIF15</name>
    <name evidence="20" type="synonym">Kif15</name>
</gene>
<keyword evidence="4 14" id="KW-0547">Nucleotide-binding</keyword>
<feature type="coiled-coil region" evidence="15">
    <location>
        <begin position="772"/>
        <end position="959"/>
    </location>
</feature>
<evidence type="ECO:0000313" key="18">
    <source>
        <dbReference type="EMBL" id="JAN99276.1"/>
    </source>
</evidence>
<dbReference type="GO" id="GO:0005819">
    <property type="term" value="C:spindle"/>
    <property type="evidence" value="ECO:0007669"/>
    <property type="project" value="UniProtKB-SubCell"/>
</dbReference>
<feature type="coiled-coil region" evidence="15">
    <location>
        <begin position="370"/>
        <end position="397"/>
    </location>
</feature>
<dbReference type="GO" id="GO:0005874">
    <property type="term" value="C:microtubule"/>
    <property type="evidence" value="ECO:0007669"/>
    <property type="project" value="UniProtKB-KW"/>
</dbReference>
<evidence type="ECO:0000256" key="6">
    <source>
        <dbReference type="ARBA" id="ARBA00023054"/>
    </source>
</evidence>
<keyword evidence="6 15" id="KW-0175">Coiled coil</keyword>
<comment type="subunit">
    <text evidence="11">Interacts with MKI67 and TPX2.</text>
</comment>
<dbReference type="EMBL" id="GEBF01004356">
    <property type="protein sequence ID" value="JAN99276.1"/>
    <property type="molecule type" value="Transcribed_RNA"/>
</dbReference>
<comment type="function">
    <text evidence="10">Plus-end directed kinesin-like motor enzyme involved in mitotic spindle assembly.</text>
</comment>
<dbReference type="InterPro" id="IPR036961">
    <property type="entry name" value="Kinesin_motor_dom_sf"/>
</dbReference>
<evidence type="ECO:0000256" key="8">
    <source>
        <dbReference type="ARBA" id="ARBA00023212"/>
    </source>
</evidence>
<evidence type="ECO:0000256" key="2">
    <source>
        <dbReference type="ARBA" id="ARBA00022490"/>
    </source>
</evidence>
<dbReference type="CDD" id="cd01373">
    <property type="entry name" value="KISc_KLP2_like"/>
    <property type="match status" value="1"/>
</dbReference>
<feature type="coiled-coil region" evidence="15">
    <location>
        <begin position="581"/>
        <end position="643"/>
    </location>
</feature>
<dbReference type="PROSITE" id="PS00411">
    <property type="entry name" value="KINESIN_MOTOR_1"/>
    <property type="match status" value="1"/>
</dbReference>
<feature type="coiled-coil region" evidence="15">
    <location>
        <begin position="1302"/>
        <end position="1376"/>
    </location>
</feature>
<feature type="region of interest" description="Disordered" evidence="16">
    <location>
        <begin position="1222"/>
        <end position="1247"/>
    </location>
</feature>
<organism evidence="18">
    <name type="scientific">Heterocephalus glaber</name>
    <name type="common">Naked mole rat</name>
    <dbReference type="NCBI Taxonomy" id="10181"/>
    <lineage>
        <taxon>Eukaryota</taxon>
        <taxon>Metazoa</taxon>
        <taxon>Chordata</taxon>
        <taxon>Craniata</taxon>
        <taxon>Vertebrata</taxon>
        <taxon>Euteleostomi</taxon>
        <taxon>Mammalia</taxon>
        <taxon>Eutheria</taxon>
        <taxon>Euarchontoglires</taxon>
        <taxon>Glires</taxon>
        <taxon>Rodentia</taxon>
        <taxon>Hystricomorpha</taxon>
        <taxon>Bathyergidae</taxon>
        <taxon>Heterocephalus</taxon>
    </lineage>
</organism>
<keyword evidence="19" id="KW-1185">Reference proteome</keyword>
<comment type="similarity">
    <text evidence="9">Belongs to the TRAFAC class myosin-kinesin ATPase superfamily. Kinesin family. KIN-12 subfamily.</text>
</comment>
<dbReference type="InterPro" id="IPR044986">
    <property type="entry name" value="KIF15/KIN-12"/>
</dbReference>
<dbReference type="InterPro" id="IPR001752">
    <property type="entry name" value="Kinesin_motor_dom"/>
</dbReference>
<evidence type="ECO:0000256" key="15">
    <source>
        <dbReference type="SAM" id="Coils"/>
    </source>
</evidence>
<evidence type="ECO:0000256" key="1">
    <source>
        <dbReference type="ARBA" id="ARBA00004186"/>
    </source>
</evidence>
<evidence type="ECO:0000256" key="16">
    <source>
        <dbReference type="SAM" id="MobiDB-lite"/>
    </source>
</evidence>
<evidence type="ECO:0000313" key="19">
    <source>
        <dbReference type="Proteomes" id="UP000694906"/>
    </source>
</evidence>
<sequence>MAPGCKTELRSVTTSQSNQPSNEGDAIRVFVRIRPPAEGSRSADGEQNLCLSVLSSTTLRLHSNPEPKTFTFDYIADMNTTQESVFSSVAKSIVESCMSGYNGTIFAYGQTGSGKTFTMMGPSESDNFSHNLRGVIPRSFEYLFALIDREKEKAGAGKSFLCKCSFIEIYNEQIHDLLESASAGLYLREHIKKGVFVVGAAEQVVTSAAEAYQVLSGGWRNRRVASTSMNRESSRSHAVFTITIESMQKSSEIVNIRTSQLNLVDLAGSERQKDTHAEGVRLKEAGNINRSLSCLGQVITALVDVGNGKQRHVCYRDSKLTFLLRDSLGGNAKTAIIANVHPGSRCFGETLSTLNFAQRAKLIKNKAVVNEDSQGNVTQLQAEVKRLREELAQLASGQTPLESFLPGVKEKTRYKECFLEAMFLFKKSKQEKKSLVEKITQSEDLILKKEKFIQSYKMIVKLREAYIVRLEKLLKEPPGSFLPEEQDRLLSELRDEIQTLREQIEHHPRVAKYAMENHSLREENRRLRLSEPVKRVHEMDAQTIAKLEKAFSEASNTERNDKGQQEFSPKALREPCSFTNVEKLKAQLLQVQTELNNSKQECEEFKELTRKKQLELESELQSLQKANLNLENLLEATKACKRQEVSQLNKIHAETLKIITTPTKAYQLRSRLVPKLSPETGSVGSLHTQNCSALDNDIFSEPVPPEMSEQAFQAISEELRTVQEQVSALQAKLDEENHKSLKLQQHVDKLEHHSTQIQELFSSERTNWTTQQQEHLLQLSILEKQLRDAQTENDLLKSEVQDLRLVLYSADKELSSVKLEYGSFRESQEKELGQLSERHLQAQLQLDSLRLENEKLLESQVCLQDSYDNLQEVMKFEVDQLSKSLQNFKKENETLRSDLSNLMELYEAEKERNNRLSLQFEEDKENSSKEILKVLEAAHQEKQKEMAKFEHQVAEIQKLEESLLAAKIVTSSLEKSRDADKEVIADLTKRIQELRTSVCEKTETIDTLKEELEDISCKYNSALADREESKVLIQRHEVEILDLKETVRLRKLSDDIERDMMCEDLAHATEQLNMLTEASKKHSGLLQSAQEELARKEVLIQELQQELNQKKEEVDQKKSEYNFKMRQLEHVMGSAAEYPQSPKTPPHFQTHLAKLLETQEQEIEDGRTSKTFLQQLVTKLNEDREVKNAAILRMKEQLCEMEKLRLENHQLKERNWLLQGQLDDSEGQDSSDQNHPENQQLKNEHEEEILKERLAKSKIAEEMLKMKTDLGEVQSALHSKEMDCLRMAEEVERIQTLEAKAFQEKELLRSKLEEMYEERERNFQEIEMLREQVEFLAEENGMLAGHQNLHQKIHYVIRLKKEMEKLRAENVVLKEKKKTES</sequence>
<reference evidence="18" key="1">
    <citation type="submission" date="2015-10" db="EMBL/GenBank/DDBJ databases">
        <title>FRAMA: From RNA-seq data to annotated mRNA assemblies.</title>
        <authorList>
            <person name="Bens M."/>
            <person name="Sahm A."/>
            <person name="Jahn N."/>
            <person name="Morhart M."/>
            <person name="Holtze S."/>
            <person name="Hildebrandt T.B."/>
            <person name="Platzer M."/>
            <person name="Szafranski K."/>
        </authorList>
    </citation>
    <scope>NUCLEOTIDE SEQUENCE</scope>
    <source>
        <tissue evidence="18">Skin</tissue>
    </source>
</reference>
<evidence type="ECO:0000256" key="5">
    <source>
        <dbReference type="ARBA" id="ARBA00022840"/>
    </source>
</evidence>
<feature type="compositionally biased region" description="Polar residues" evidence="16">
    <location>
        <begin position="1230"/>
        <end position="1241"/>
    </location>
</feature>
<dbReference type="GO" id="GO:0000278">
    <property type="term" value="P:mitotic cell cycle"/>
    <property type="evidence" value="ECO:0007669"/>
    <property type="project" value="UniProtKB-ARBA"/>
</dbReference>
<feature type="binding site" evidence="14">
    <location>
        <begin position="109"/>
        <end position="116"/>
    </location>
    <ligand>
        <name>ATP</name>
        <dbReference type="ChEBI" id="CHEBI:30616"/>
    </ligand>
</feature>
<dbReference type="Proteomes" id="UP000694906">
    <property type="component" value="Unplaced"/>
</dbReference>
<dbReference type="GO" id="GO:0003777">
    <property type="term" value="F:microtubule motor activity"/>
    <property type="evidence" value="ECO:0007669"/>
    <property type="project" value="InterPro"/>
</dbReference>
<dbReference type="InterPro" id="IPR019821">
    <property type="entry name" value="Kinesin_motor_CS"/>
</dbReference>
<feature type="domain" description="Kinesin motor" evidence="17">
    <location>
        <begin position="26"/>
        <end position="363"/>
    </location>
</feature>
<dbReference type="GO" id="GO:0007018">
    <property type="term" value="P:microtubule-based movement"/>
    <property type="evidence" value="ECO:0007669"/>
    <property type="project" value="InterPro"/>
</dbReference>
<dbReference type="PANTHER" id="PTHR37739:SF8">
    <property type="entry name" value="KINESIN-LIKE PROTEIN KIN-12D"/>
    <property type="match status" value="1"/>
</dbReference>
<dbReference type="FunFam" id="3.40.850.10:FF:000034">
    <property type="entry name" value="Kinesin family member 15"/>
    <property type="match status" value="1"/>
</dbReference>
<feature type="coiled-coil region" evidence="15">
    <location>
        <begin position="712"/>
        <end position="739"/>
    </location>
</feature>
<proteinExistence type="inferred from homology"/>